<gene>
    <name evidence="1" type="ORF">C7459_101359</name>
</gene>
<evidence type="ECO:0000313" key="1">
    <source>
        <dbReference type="EMBL" id="PWK16495.1"/>
    </source>
</evidence>
<reference evidence="1 2" key="1">
    <citation type="submission" date="2018-05" db="EMBL/GenBank/DDBJ databases">
        <title>Genomic Encyclopedia of Type Strains, Phase IV (KMG-IV): sequencing the most valuable type-strain genomes for metagenomic binning, comparative biology and taxonomic classification.</title>
        <authorList>
            <person name="Goeker M."/>
        </authorList>
    </citation>
    <scope>NUCLEOTIDE SEQUENCE [LARGE SCALE GENOMIC DNA]</scope>
    <source>
        <strain evidence="1 2">DSM 18773</strain>
    </source>
</reference>
<evidence type="ECO:0000313" key="2">
    <source>
        <dbReference type="Proteomes" id="UP000245634"/>
    </source>
</evidence>
<name>A0A316DEV5_9BACL</name>
<organism evidence="1 2">
    <name type="scientific">Tumebacillus permanentifrigoris</name>
    <dbReference type="NCBI Taxonomy" id="378543"/>
    <lineage>
        <taxon>Bacteria</taxon>
        <taxon>Bacillati</taxon>
        <taxon>Bacillota</taxon>
        <taxon>Bacilli</taxon>
        <taxon>Bacillales</taxon>
        <taxon>Alicyclobacillaceae</taxon>
        <taxon>Tumebacillus</taxon>
    </lineage>
</organism>
<dbReference type="RefSeq" id="WP_109685633.1">
    <property type="nucleotide sequence ID" value="NZ_QGGL01000001.1"/>
</dbReference>
<proteinExistence type="predicted"/>
<keyword evidence="2" id="KW-1185">Reference proteome</keyword>
<dbReference type="EMBL" id="QGGL01000001">
    <property type="protein sequence ID" value="PWK16495.1"/>
    <property type="molecule type" value="Genomic_DNA"/>
</dbReference>
<accession>A0A316DEV5</accession>
<protein>
    <submittedName>
        <fullName evidence="1">Uncharacterized protein</fullName>
    </submittedName>
</protein>
<sequence length="139" mass="15950">MLSFFNKNKLTKGLSKLQTVQHIMPTPDVLDFFGKLSDAYRESLITTREMAAIEAQKEILLTEIENKYDLYHTIFQRVFDERQSAVNKSFEIIDKGLLEGDRELIGLGMQSLSKIVSSSPFANMQELSRCLESDRIIEI</sequence>
<dbReference type="OrthoDB" id="2451359at2"/>
<comment type="caution">
    <text evidence="1">The sequence shown here is derived from an EMBL/GenBank/DDBJ whole genome shotgun (WGS) entry which is preliminary data.</text>
</comment>
<dbReference type="Proteomes" id="UP000245634">
    <property type="component" value="Unassembled WGS sequence"/>
</dbReference>
<dbReference type="AlphaFoldDB" id="A0A316DEV5"/>